<evidence type="ECO:0008006" key="4">
    <source>
        <dbReference type="Google" id="ProtNLM"/>
    </source>
</evidence>
<dbReference type="AlphaFoldDB" id="A0A0S2W295"/>
<protein>
    <recommendedName>
        <fullName evidence="4">Transglutaminase superfamily protein</fullName>
    </recommendedName>
</protein>
<evidence type="ECO:0000313" key="3">
    <source>
        <dbReference type="Proteomes" id="UP000064844"/>
    </source>
</evidence>
<reference evidence="3" key="2">
    <citation type="submission" date="2015-04" db="EMBL/GenBank/DDBJ databases">
        <title>A butyrogenic pathway from the amino acid lysine in a human gut commensal.</title>
        <authorList>
            <person name="de Vos W.M."/>
            <person name="Bui N.T.P."/>
            <person name="Plugge C.M."/>
            <person name="Ritari J."/>
        </authorList>
    </citation>
    <scope>NUCLEOTIDE SEQUENCE [LARGE SCALE GENOMIC DNA]</scope>
    <source>
        <strain evidence="3">AF211</strain>
    </source>
</reference>
<organism evidence="2 3">
    <name type="scientific">Intestinimonas butyriciproducens</name>
    <dbReference type="NCBI Taxonomy" id="1297617"/>
    <lineage>
        <taxon>Bacteria</taxon>
        <taxon>Bacillati</taxon>
        <taxon>Bacillota</taxon>
        <taxon>Clostridia</taxon>
        <taxon>Eubacteriales</taxon>
        <taxon>Intestinimonas</taxon>
    </lineage>
</organism>
<dbReference type="eggNOG" id="ENOG50337EC">
    <property type="taxonomic scope" value="Bacteria"/>
</dbReference>
<feature type="signal peptide" evidence="1">
    <location>
        <begin position="1"/>
        <end position="20"/>
    </location>
</feature>
<proteinExistence type="predicted"/>
<reference evidence="2 3" key="1">
    <citation type="journal article" date="2015" name="Nat. Commun.">
        <title>Production of butyrate from lysine and the Amadori product fructoselysine by a human gut commensal.</title>
        <authorList>
            <person name="Bui T.P."/>
            <person name="Ritari J."/>
            <person name="Boeren S."/>
            <person name="de Waard P."/>
            <person name="Plugge C.M."/>
            <person name="de Vos W.M."/>
        </authorList>
    </citation>
    <scope>NUCLEOTIDE SEQUENCE [LARGE SCALE GENOMIC DNA]</scope>
    <source>
        <strain evidence="2 3">AF211</strain>
    </source>
</reference>
<keyword evidence="1" id="KW-0732">Signal</keyword>
<dbReference type="PROSITE" id="PS51257">
    <property type="entry name" value="PROKAR_LIPOPROTEIN"/>
    <property type="match status" value="1"/>
</dbReference>
<dbReference type="Proteomes" id="UP000064844">
    <property type="component" value="Chromosome"/>
</dbReference>
<feature type="chain" id="PRO_5038375522" description="Transglutaminase superfamily protein" evidence="1">
    <location>
        <begin position="21"/>
        <end position="377"/>
    </location>
</feature>
<gene>
    <name evidence="2" type="ORF">IB211_01068c</name>
</gene>
<evidence type="ECO:0000256" key="1">
    <source>
        <dbReference type="SAM" id="SignalP"/>
    </source>
</evidence>
<sequence>MKKRLFALCLCLSLSLTGCAAMLERDYLSVTPHARLPAAADDSTTVWVETYPELVDAIFSLVSEHRESGVIRLRNWKGNVRQNLSDACDEVSHDDPLGAYAVDRIKPEFVRIATYYEATVSIDYRRTAEQVASVNTVAGSGAIRGELRDALTSFVPETAFRVNYFDQAQGDDYIPRLIRQAYYDSPAAALGLPEAVVNLYPESGQQRVVEVLFTYPEEPELLREKSQALTSAAQVLVDPYRTGLRDSALIPVLYRALREHTGLGEAQDAPLPAPSVSGSTAYAALVEAQADSEGLALAYKLLCDLAGVECTVVDGTLEETPRFWTIVTVEQNVHRHVDPSRAEGLLLTDTQMSESGFVWDTQEYPSCGESLSETSTT</sequence>
<dbReference type="STRING" id="1297617.IB211_01068c"/>
<accession>A0A0S2W295</accession>
<keyword evidence="3" id="KW-1185">Reference proteome</keyword>
<dbReference type="RefSeq" id="WP_058117341.1">
    <property type="nucleotide sequence ID" value="NZ_CP011307.1"/>
</dbReference>
<name>A0A0S2W295_9FIRM</name>
<dbReference type="EMBL" id="CP011307">
    <property type="protein sequence ID" value="ALP93461.1"/>
    <property type="molecule type" value="Genomic_DNA"/>
</dbReference>
<evidence type="ECO:0000313" key="2">
    <source>
        <dbReference type="EMBL" id="ALP93461.1"/>
    </source>
</evidence>
<dbReference type="KEGG" id="ibu:IB211_01068c"/>